<gene>
    <name evidence="2" type="ORF">LOD99_2832</name>
</gene>
<keyword evidence="1" id="KW-0812">Transmembrane</keyword>
<name>A0AAV7K2L1_9METZ</name>
<keyword evidence="1" id="KW-1133">Transmembrane helix</keyword>
<dbReference type="AlphaFoldDB" id="A0AAV7K2L1"/>
<organism evidence="2 3">
    <name type="scientific">Oopsacas minuta</name>
    <dbReference type="NCBI Taxonomy" id="111878"/>
    <lineage>
        <taxon>Eukaryota</taxon>
        <taxon>Metazoa</taxon>
        <taxon>Porifera</taxon>
        <taxon>Hexactinellida</taxon>
        <taxon>Hexasterophora</taxon>
        <taxon>Lyssacinosida</taxon>
        <taxon>Leucopsacidae</taxon>
        <taxon>Oopsacas</taxon>
    </lineage>
</organism>
<dbReference type="Proteomes" id="UP001165289">
    <property type="component" value="Unassembled WGS sequence"/>
</dbReference>
<sequence>MVYFIWSVLDIFQVEKILGNDTITNVFKTEIGRDSIQLLSNLGAIAVLLLFWLFVRSLILSGLFYWLKLVRKNKDIMSGMSKLDYSIKNYKDLVEETEIGSVEADRDDWEDTFDDGIGGQDVYACNNKVV</sequence>
<evidence type="ECO:0000313" key="3">
    <source>
        <dbReference type="Proteomes" id="UP001165289"/>
    </source>
</evidence>
<proteinExistence type="predicted"/>
<accession>A0AAV7K2L1</accession>
<feature type="transmembrane region" description="Helical" evidence="1">
    <location>
        <begin position="42"/>
        <end position="67"/>
    </location>
</feature>
<keyword evidence="3" id="KW-1185">Reference proteome</keyword>
<comment type="caution">
    <text evidence="2">The sequence shown here is derived from an EMBL/GenBank/DDBJ whole genome shotgun (WGS) entry which is preliminary data.</text>
</comment>
<dbReference type="EMBL" id="JAKMXF010000221">
    <property type="protein sequence ID" value="KAI6654954.1"/>
    <property type="molecule type" value="Genomic_DNA"/>
</dbReference>
<keyword evidence="1" id="KW-0472">Membrane</keyword>
<evidence type="ECO:0000313" key="2">
    <source>
        <dbReference type="EMBL" id="KAI6654954.1"/>
    </source>
</evidence>
<reference evidence="2 3" key="1">
    <citation type="journal article" date="2023" name="BMC Biol.">
        <title>The compact genome of the sponge Oopsacas minuta (Hexactinellida) is lacking key metazoan core genes.</title>
        <authorList>
            <person name="Santini S."/>
            <person name="Schenkelaars Q."/>
            <person name="Jourda C."/>
            <person name="Duchesne M."/>
            <person name="Belahbib H."/>
            <person name="Rocher C."/>
            <person name="Selva M."/>
            <person name="Riesgo A."/>
            <person name="Vervoort M."/>
            <person name="Leys S.P."/>
            <person name="Kodjabachian L."/>
            <person name="Le Bivic A."/>
            <person name="Borchiellini C."/>
            <person name="Claverie J.M."/>
            <person name="Renard E."/>
        </authorList>
    </citation>
    <scope>NUCLEOTIDE SEQUENCE [LARGE SCALE GENOMIC DNA]</scope>
    <source>
        <strain evidence="2">SPO-2</strain>
    </source>
</reference>
<protein>
    <submittedName>
        <fullName evidence="2">Uncharacterized protein</fullName>
    </submittedName>
</protein>
<evidence type="ECO:0000256" key="1">
    <source>
        <dbReference type="SAM" id="Phobius"/>
    </source>
</evidence>